<keyword evidence="5 6" id="KW-0732">Signal</keyword>
<dbReference type="Gene3D" id="2.10.90.10">
    <property type="entry name" value="Cystine-knot cytokines"/>
    <property type="match status" value="1"/>
</dbReference>
<sequence>MRNFRFQGFSTILAACFLSSVLQISSKAQSWNPLLPDPAPQPVGAARDKLKLRIPTEPKSYPSDPIESDFDIPLLKEKLGKDYDQVNTAINKEELLMKKNNYSSTHGDRQQDFVRKMLVQSMPQEIKNLNFKMPGMKRYLGSKASKKLQLWLWQVSHCPVLPKWKDLGVRYWPRHINVGRCSKKATCSFPSGMRCRISSTKDVGVLRWHCLDRFAQRKETTCMWLPFHHPVISECKCKCLQ</sequence>
<dbReference type="PANTHER" id="PTHR10494">
    <property type="entry name" value="BONE MORPHOGENETIC PROTEIN INHIBITOR, NOGGIN"/>
    <property type="match status" value="1"/>
</dbReference>
<dbReference type="Proteomes" id="UP001159427">
    <property type="component" value="Unassembled WGS sequence"/>
</dbReference>
<keyword evidence="4" id="KW-0964">Secreted</keyword>
<evidence type="ECO:0000256" key="6">
    <source>
        <dbReference type="SAM" id="SignalP"/>
    </source>
</evidence>
<organism evidence="7 8">
    <name type="scientific">Porites evermanni</name>
    <dbReference type="NCBI Taxonomy" id="104178"/>
    <lineage>
        <taxon>Eukaryota</taxon>
        <taxon>Metazoa</taxon>
        <taxon>Cnidaria</taxon>
        <taxon>Anthozoa</taxon>
        <taxon>Hexacorallia</taxon>
        <taxon>Scleractinia</taxon>
        <taxon>Fungiina</taxon>
        <taxon>Poritidae</taxon>
        <taxon>Porites</taxon>
    </lineage>
</organism>
<dbReference type="Pfam" id="PF05806">
    <property type="entry name" value="Noggin"/>
    <property type="match status" value="1"/>
</dbReference>
<gene>
    <name evidence="7" type="ORF">PEVE_00000080</name>
</gene>
<dbReference type="InterPro" id="IPR008717">
    <property type="entry name" value="Noggin"/>
</dbReference>
<comment type="subcellular location">
    <subcellularLocation>
        <location evidence="1">Secreted</location>
    </subcellularLocation>
</comment>
<dbReference type="SUPFAM" id="SSF57501">
    <property type="entry name" value="Cystine-knot cytokines"/>
    <property type="match status" value="1"/>
</dbReference>
<evidence type="ECO:0000256" key="5">
    <source>
        <dbReference type="ARBA" id="ARBA00022729"/>
    </source>
</evidence>
<evidence type="ECO:0008006" key="9">
    <source>
        <dbReference type="Google" id="ProtNLM"/>
    </source>
</evidence>
<feature type="chain" id="PRO_5045477562" description="Noggin" evidence="6">
    <location>
        <begin position="29"/>
        <end position="241"/>
    </location>
</feature>
<evidence type="ECO:0000256" key="3">
    <source>
        <dbReference type="ARBA" id="ARBA00022473"/>
    </source>
</evidence>
<evidence type="ECO:0000313" key="8">
    <source>
        <dbReference type="Proteomes" id="UP001159427"/>
    </source>
</evidence>
<evidence type="ECO:0000256" key="4">
    <source>
        <dbReference type="ARBA" id="ARBA00022525"/>
    </source>
</evidence>
<evidence type="ECO:0000256" key="1">
    <source>
        <dbReference type="ARBA" id="ARBA00004613"/>
    </source>
</evidence>
<comment type="caution">
    <text evidence="7">The sequence shown here is derived from an EMBL/GenBank/DDBJ whole genome shotgun (WGS) entry which is preliminary data.</text>
</comment>
<keyword evidence="8" id="KW-1185">Reference proteome</keyword>
<dbReference type="Gene3D" id="1.10.287.520">
    <property type="entry name" value="Helix hairpin bin"/>
    <property type="match status" value="1"/>
</dbReference>
<dbReference type="EMBL" id="CALNXI010000001">
    <property type="protein sequence ID" value="CAH3013642.1"/>
    <property type="molecule type" value="Genomic_DNA"/>
</dbReference>
<keyword evidence="3" id="KW-0217">Developmental protein</keyword>
<accession>A0ABN8LDV9</accession>
<dbReference type="PIRSF" id="PIRSF008129">
    <property type="entry name" value="Noggin"/>
    <property type="match status" value="1"/>
</dbReference>
<dbReference type="InterPro" id="IPR029034">
    <property type="entry name" value="Cystine-knot_cytokine"/>
</dbReference>
<comment type="similarity">
    <text evidence="2">Belongs to the noggin family.</text>
</comment>
<protein>
    <recommendedName>
        <fullName evidence="9">Noggin</fullName>
    </recommendedName>
</protein>
<evidence type="ECO:0000256" key="2">
    <source>
        <dbReference type="ARBA" id="ARBA00007480"/>
    </source>
</evidence>
<name>A0ABN8LDV9_9CNID</name>
<dbReference type="PROSITE" id="PS51257">
    <property type="entry name" value="PROKAR_LIPOPROTEIN"/>
    <property type="match status" value="1"/>
</dbReference>
<evidence type="ECO:0000313" key="7">
    <source>
        <dbReference type="EMBL" id="CAH3013642.1"/>
    </source>
</evidence>
<reference evidence="7 8" key="1">
    <citation type="submission" date="2022-05" db="EMBL/GenBank/DDBJ databases">
        <authorList>
            <consortium name="Genoscope - CEA"/>
            <person name="William W."/>
        </authorList>
    </citation>
    <scope>NUCLEOTIDE SEQUENCE [LARGE SCALE GENOMIC DNA]</scope>
</reference>
<proteinExistence type="inferred from homology"/>
<dbReference type="PANTHER" id="PTHR10494:SF16">
    <property type="entry name" value="NOGGIN-2-LIKE"/>
    <property type="match status" value="1"/>
</dbReference>
<feature type="signal peptide" evidence="6">
    <location>
        <begin position="1"/>
        <end position="28"/>
    </location>
</feature>